<feature type="region of interest" description="Disordered" evidence="1">
    <location>
        <begin position="2186"/>
        <end position="2213"/>
    </location>
</feature>
<sequence length="2671" mass="303495">MCDELLLSLEVLASTSIKRKKSWSQIIWLGKEEEEAESLILLDPQRISLLYIPHGQTKKNIPKVSPLVAESLHVNASSNSVYLVGLLQDGVIFLWKKEVDTLWLIQGLHQYVDDWETNQASYKVFVSNDATKILVVAGSGHVYVWLLSMFQAEHSAKQQNLDGCWYPVEVPIKFRGVFKERDKLSLASSIFFSNQVLGCCCNCSFMVYTKKKLNIVTLHLNYLTAALSSSSSFYPFVSDWMSIEYDHLNLSLSDMRGPPVASYTHDGQILALAINRIVSSPNKMLFLSPFTNTSVMSSMKNYEEDRSQSMHISYYWVTDMAWTYDDLFLACILRSGSVCIMPRLGEPILLQTSGHSVDIGPAYFLPLHPVITVSEITNPPTGANSLNMQKFSVSSHPQLPVIIVSDGFLVTVLKISHNLTCSNLICNVVHKSSKQLSVLSREYSLDLSQATASQTQLNHEYEANREADRTTQWPFKFENPRSSLCSQDGELSPAENDTTLKNIGDGKIVFGIVHSKNADPVLDCNRQRTNPEILKSAYSNLLLAWKLQVTSGCIWSSAKERAVKQTLQNMTKLFTILLDVPEMSECFDNQQNPGKSGLFCLIRIFKEFLDLLRFDFLFQRFVSIIATFVHKTIKLILCSEKLAQFDPPLKTLLGCEALLQFSTQSMKKVYTWSPKYFPSAADIDVEPESEDNSWYEPMKKNEERSDVEKRNSFRDNFSIQDIFCLHELLPTWRLLMKHAKMKAAEIRNISNGTDEGLHDSEEKGHTQILVQLFQRLNTRLFSRSSSMQDIKKKPRPISKGDHYSLESMYTLAEDAWKEQLVAMKGSSDTKCNILHSLLYTYLLRGQLTKAMEMVETLIVKGDVSALTTEDVNSSVDSITPLFFTVINSSQSAQGEKVPCIKDPAIRQVVQSLARFMTLYFCNKQLFIFPPNSPSPIPVVYKAEQPDLTERIIPKYQQDITSVITSSGLDNIWTVDRCMEYLLLTGLVPEAAWFAERIGDWKATLIISAAYLKHKVMFPDVYRSESMELVLPDDLRPFAILQKKLTTLLHFQNGTSTVGTGQELTKDIFNVHDENCLQQLTTTLTSVFTAGILCDVDVVSWLFPALVDSLKELVQTFSANVPAEFHLPAPPYYLWQPTDTIQLDSSELKTPFMREKECRHSASTLVRLILAVLQSSKLALPLIRWYILQLRKIYKKVIGKFENDIDGPVTQLPDFLENLGEMKFSLSGLSSTYEEVSTVLASFRSFCALLWFLHVRDNVSSYNRQRRAYVENHSIKITKNHDEHWSNLCHENLIWAVHFLPFSHFLHEEKWPYKVLLSLLAEIPASVHTAQILATHCYNTDELDPEVQETLEVLLKLSFRSPSTKSQTQLQKSLIKNVKKQKKTAWDSLSSHDEDQMKQAYEQILQTIDEINSTTDDLDATNLPELEISDRPQTEISSQLLTTGNSITLSHLIDTATFTNSVLSESRQSAGSETVDVSFKSQAVSHGMQMKQKKRQTRSVRSDTMSTNKETGESIVQVNYQEGNIQRILQHEIQKLITVQNERLLSVMGAMLNTDPILKRQEILPSQDELTVLPEKRHYKQKETAVQNSKEESENLQEKPPLPLQSADSKSLISNSVQPKVTDETPVNNEESFTNQIDHGFIMRPGAFDNYLKLGAQLGVPTENYANIQHDLATRLQRLRHESKKVDFSTMTKEMCDASMETDPVMEEQARTAEAATSITKDTGCDPVIEAMMAYNRVVQGSFLAPDIYLKLHSNDAKEVHKQVPEIVDKSTKEKDESTKLTFLNVVDIPCSVVMSKNTPTLAANEITQPQVTTTLESLSLFSKPPHKETQPMLLNSDINQHVTEAWVDKEAISIKESSKMSVPQMQVSSSPDLSPEVTDPLVPSSVTDKGVGLLKSNPKLRKTTEKKEPVRFRFLENYTKSKNLQESSKDSLFKELRHMDHQIALMDELALKMEEECHRTKLFSHRMDALIALEPELGGTLDQDAAVIPEKSSQISRFSSSPYHSKPPPSPSDKSQTTQWTVPATSGKKNSQQLDSKVPETKNQVLVPHLSTQPPTQRKSLHSDTDQIKNQKAEEIMNLSALSGVSDIIADLIGKGDINLTDVGLMPEDIEQFTDKISTRPLNNNHMMQMSLEKLTQMARESEANNNNNNNIDQRQELRQLMSHRQNQNRQEYQNKQEILAQEKQLFSKKQQPMPSGKIEKEMKSRQENRKELQHENWDRRVVDAEKLILNFKIDQEQAKMRISPSSSPRNAKKSSNVFSKRKKTISQTTTRLPLQEKNFTSTRTITHSAFFREQQKAENFELAEMRDLDLESTEYDFMNIEHPRSDIPQPNLQLTCTSDPVLAHADHCGSPSKEIQKTNPAQRPYQEIVRLQRPEITRKALVKDQKPYVERLKEITKKNLQSPRSIDKQKLYEGKKMPTVQAETLVIQREVKSYSERLQEIKRCAKRDESTPIVPQQLCKPPNASMPIAGTTKMSQKIPRHQPVPYVERLRQLSNRGTYTAQDRLPMTTITLKRTPTQRRHTGPPHKPKTYVQQLQAVNAAAKFKQDSTSSMLKITKERTSSRRHPYPYSFSDGRSTADVDSVSDISEWILDDKIKDILYGNQEIEDATTRRLSESGSDYYDELFSNSARQVESFCVTSTVNSDDVSSHIDWVSLEKGLTEQMNDTDPQT</sequence>
<feature type="region of interest" description="Disordered" evidence="1">
    <location>
        <begin position="1857"/>
        <end position="1902"/>
    </location>
</feature>
<feature type="compositionally biased region" description="Polar residues" evidence="1">
    <location>
        <begin position="2016"/>
        <end position="2035"/>
    </location>
</feature>
<feature type="compositionally biased region" description="Basic and acidic residues" evidence="1">
    <location>
        <begin position="2198"/>
        <end position="2213"/>
    </location>
</feature>
<dbReference type="PANTHER" id="PTHR14492:SF4">
    <property type="entry name" value="CILIOGENESIS AND PLANAR POLARITY EFFECTOR 1"/>
    <property type="match status" value="1"/>
</dbReference>
<comment type="caution">
    <text evidence="2">The sequence shown here is derived from an EMBL/GenBank/DDBJ whole genome shotgun (WGS) entry which is preliminary data.</text>
</comment>
<name>A0A812E0M4_ACAPH</name>
<dbReference type="InterPro" id="IPR036322">
    <property type="entry name" value="WD40_repeat_dom_sf"/>
</dbReference>
<dbReference type="PANTHER" id="PTHR14492">
    <property type="entry name" value="JBTS17"/>
    <property type="match status" value="1"/>
</dbReference>
<feature type="compositionally biased region" description="Polar residues" evidence="1">
    <location>
        <begin position="2244"/>
        <end position="2259"/>
    </location>
</feature>
<dbReference type="InterPro" id="IPR028236">
    <property type="entry name" value="CPLANE1"/>
</dbReference>
<dbReference type="Proteomes" id="UP000597762">
    <property type="component" value="Unassembled WGS sequence"/>
</dbReference>
<dbReference type="SUPFAM" id="SSF50978">
    <property type="entry name" value="WD40 repeat-like"/>
    <property type="match status" value="1"/>
</dbReference>
<keyword evidence="3" id="KW-1185">Reference proteome</keyword>
<organism evidence="2 3">
    <name type="scientific">Acanthosepion pharaonis</name>
    <name type="common">Pharaoh cuttlefish</name>
    <name type="synonym">Sepia pharaonis</name>
    <dbReference type="NCBI Taxonomy" id="158019"/>
    <lineage>
        <taxon>Eukaryota</taxon>
        <taxon>Metazoa</taxon>
        <taxon>Spiralia</taxon>
        <taxon>Lophotrochozoa</taxon>
        <taxon>Mollusca</taxon>
        <taxon>Cephalopoda</taxon>
        <taxon>Coleoidea</taxon>
        <taxon>Decapodiformes</taxon>
        <taxon>Sepiida</taxon>
        <taxon>Sepiina</taxon>
        <taxon>Sepiidae</taxon>
        <taxon>Acanthosepion</taxon>
    </lineage>
</organism>
<evidence type="ECO:0000313" key="3">
    <source>
        <dbReference type="Proteomes" id="UP000597762"/>
    </source>
</evidence>
<reference evidence="2" key="1">
    <citation type="submission" date="2021-01" db="EMBL/GenBank/DDBJ databases">
        <authorList>
            <person name="Li R."/>
            <person name="Bekaert M."/>
        </authorList>
    </citation>
    <scope>NUCLEOTIDE SEQUENCE</scope>
    <source>
        <strain evidence="2">Farmed</strain>
    </source>
</reference>
<dbReference type="OrthoDB" id="5974632at2759"/>
<feature type="region of interest" description="Disordered" evidence="1">
    <location>
        <begin position="1573"/>
        <end position="1626"/>
    </location>
</feature>
<accession>A0A812E0M4</accession>
<dbReference type="EMBL" id="CAHIKZ030004620">
    <property type="protein sequence ID" value="CAE1313003.1"/>
    <property type="molecule type" value="Genomic_DNA"/>
</dbReference>
<feature type="compositionally biased region" description="Polar residues" evidence="1">
    <location>
        <begin position="1605"/>
        <end position="1626"/>
    </location>
</feature>
<feature type="region of interest" description="Disordered" evidence="1">
    <location>
        <begin position="2240"/>
        <end position="2269"/>
    </location>
</feature>
<feature type="compositionally biased region" description="Polar residues" evidence="1">
    <location>
        <begin position="1859"/>
        <end position="1872"/>
    </location>
</feature>
<feature type="region of interest" description="Disordered" evidence="1">
    <location>
        <begin position="1990"/>
        <end position="2066"/>
    </location>
</feature>
<protein>
    <submittedName>
        <fullName evidence="2">JBTS17</fullName>
    </submittedName>
</protein>
<proteinExistence type="predicted"/>
<gene>
    <name evidence="2" type="ORF">SPHA_64176</name>
</gene>
<evidence type="ECO:0000313" key="2">
    <source>
        <dbReference type="EMBL" id="CAE1313003.1"/>
    </source>
</evidence>
<evidence type="ECO:0000256" key="1">
    <source>
        <dbReference type="SAM" id="MobiDB-lite"/>
    </source>
</evidence>